<gene>
    <name evidence="2" type="ORF">KSP39_PZI008753</name>
</gene>
<reference evidence="2 3" key="1">
    <citation type="journal article" date="2022" name="Nat. Plants">
        <title>Genomes of leafy and leafless Platanthera orchids illuminate the evolution of mycoheterotrophy.</title>
        <authorList>
            <person name="Li M.H."/>
            <person name="Liu K.W."/>
            <person name="Li Z."/>
            <person name="Lu H.C."/>
            <person name="Ye Q.L."/>
            <person name="Zhang D."/>
            <person name="Wang J.Y."/>
            <person name="Li Y.F."/>
            <person name="Zhong Z.M."/>
            <person name="Liu X."/>
            <person name="Yu X."/>
            <person name="Liu D.K."/>
            <person name="Tu X.D."/>
            <person name="Liu B."/>
            <person name="Hao Y."/>
            <person name="Liao X.Y."/>
            <person name="Jiang Y.T."/>
            <person name="Sun W.H."/>
            <person name="Chen J."/>
            <person name="Chen Y.Q."/>
            <person name="Ai Y."/>
            <person name="Zhai J.W."/>
            <person name="Wu S.S."/>
            <person name="Zhou Z."/>
            <person name="Hsiao Y.Y."/>
            <person name="Wu W.L."/>
            <person name="Chen Y.Y."/>
            <person name="Lin Y.F."/>
            <person name="Hsu J.L."/>
            <person name="Li C.Y."/>
            <person name="Wang Z.W."/>
            <person name="Zhao X."/>
            <person name="Zhong W.Y."/>
            <person name="Ma X.K."/>
            <person name="Ma L."/>
            <person name="Huang J."/>
            <person name="Chen G.Z."/>
            <person name="Huang M.Z."/>
            <person name="Huang L."/>
            <person name="Peng D.H."/>
            <person name="Luo Y.B."/>
            <person name="Zou S.Q."/>
            <person name="Chen S.P."/>
            <person name="Lan S."/>
            <person name="Tsai W.C."/>
            <person name="Van de Peer Y."/>
            <person name="Liu Z.J."/>
        </authorList>
    </citation>
    <scope>NUCLEOTIDE SEQUENCE [LARGE SCALE GENOMIC DNA]</scope>
    <source>
        <strain evidence="2">Lor287</strain>
    </source>
</reference>
<organism evidence="2 3">
    <name type="scientific">Platanthera zijinensis</name>
    <dbReference type="NCBI Taxonomy" id="2320716"/>
    <lineage>
        <taxon>Eukaryota</taxon>
        <taxon>Viridiplantae</taxon>
        <taxon>Streptophyta</taxon>
        <taxon>Embryophyta</taxon>
        <taxon>Tracheophyta</taxon>
        <taxon>Spermatophyta</taxon>
        <taxon>Magnoliopsida</taxon>
        <taxon>Liliopsida</taxon>
        <taxon>Asparagales</taxon>
        <taxon>Orchidaceae</taxon>
        <taxon>Orchidoideae</taxon>
        <taxon>Orchideae</taxon>
        <taxon>Orchidinae</taxon>
        <taxon>Platanthera</taxon>
    </lineage>
</organism>
<dbReference type="SUPFAM" id="SSF56672">
    <property type="entry name" value="DNA/RNA polymerases"/>
    <property type="match status" value="1"/>
</dbReference>
<comment type="caution">
    <text evidence="2">The sequence shown here is derived from an EMBL/GenBank/DDBJ whole genome shotgun (WGS) entry which is preliminary data.</text>
</comment>
<evidence type="ECO:0000256" key="1">
    <source>
        <dbReference type="SAM" id="MobiDB-lite"/>
    </source>
</evidence>
<dbReference type="EMBL" id="JBBWWQ010000007">
    <property type="protein sequence ID" value="KAK8942998.1"/>
    <property type="molecule type" value="Genomic_DNA"/>
</dbReference>
<name>A0AAP0BM90_9ASPA</name>
<dbReference type="Proteomes" id="UP001418222">
    <property type="component" value="Unassembled WGS sequence"/>
</dbReference>
<feature type="region of interest" description="Disordered" evidence="1">
    <location>
        <begin position="56"/>
        <end position="119"/>
    </location>
</feature>
<evidence type="ECO:0000313" key="3">
    <source>
        <dbReference type="Proteomes" id="UP001418222"/>
    </source>
</evidence>
<evidence type="ECO:0000313" key="2">
    <source>
        <dbReference type="EMBL" id="KAK8942998.1"/>
    </source>
</evidence>
<dbReference type="AlphaFoldDB" id="A0AAP0BM90"/>
<sequence>MQVTPMFISKVLCIEGGQTDPRNLPITQDASASASQIMSDFLLDTEIAKQTNLETAEASTIEPGSSQIDTSGGACGKTNRTTSILVEGATEKERAQKTARSGGIPCRPYFGTASIPSVR</sequence>
<dbReference type="InterPro" id="IPR043502">
    <property type="entry name" value="DNA/RNA_pol_sf"/>
</dbReference>
<protein>
    <submittedName>
        <fullName evidence="2">Uncharacterized protein</fullName>
    </submittedName>
</protein>
<feature type="compositionally biased region" description="Polar residues" evidence="1">
    <location>
        <begin position="56"/>
        <end position="70"/>
    </location>
</feature>
<proteinExistence type="predicted"/>
<accession>A0AAP0BM90</accession>
<keyword evidence="3" id="KW-1185">Reference proteome</keyword>